<accession>A0ABT8L5K5</accession>
<dbReference type="EMBL" id="JAUJEB010000001">
    <property type="protein sequence ID" value="MDN5213022.1"/>
    <property type="molecule type" value="Genomic_DNA"/>
</dbReference>
<gene>
    <name evidence="1" type="ORF">QQ020_13225</name>
</gene>
<evidence type="ECO:0000313" key="1">
    <source>
        <dbReference type="EMBL" id="MDN5213022.1"/>
    </source>
</evidence>
<proteinExistence type="predicted"/>
<evidence type="ECO:0000313" key="2">
    <source>
        <dbReference type="Proteomes" id="UP001172083"/>
    </source>
</evidence>
<protein>
    <recommendedName>
        <fullName evidence="3">Phage protein</fullName>
    </recommendedName>
</protein>
<dbReference type="Proteomes" id="UP001172083">
    <property type="component" value="Unassembled WGS sequence"/>
</dbReference>
<keyword evidence="2" id="KW-1185">Reference proteome</keyword>
<organism evidence="1 2">
    <name type="scientific">Agaribacillus aureus</name>
    <dbReference type="NCBI Taxonomy" id="3051825"/>
    <lineage>
        <taxon>Bacteria</taxon>
        <taxon>Pseudomonadati</taxon>
        <taxon>Bacteroidota</taxon>
        <taxon>Cytophagia</taxon>
        <taxon>Cytophagales</taxon>
        <taxon>Splendidivirgaceae</taxon>
        <taxon>Agaribacillus</taxon>
    </lineage>
</organism>
<sequence>MGIVIVKDGNRKYYKPINWFMLRSEHKGDFYKVDKRWCDWIEIELFDGGFEEIGEVF</sequence>
<name>A0ABT8L5K5_9BACT</name>
<comment type="caution">
    <text evidence="1">The sequence shown here is derived from an EMBL/GenBank/DDBJ whole genome shotgun (WGS) entry which is preliminary data.</text>
</comment>
<evidence type="ECO:0008006" key="3">
    <source>
        <dbReference type="Google" id="ProtNLM"/>
    </source>
</evidence>
<dbReference type="RefSeq" id="WP_346758338.1">
    <property type="nucleotide sequence ID" value="NZ_JAUJEB010000001.1"/>
</dbReference>
<reference evidence="1" key="1">
    <citation type="submission" date="2023-06" db="EMBL/GenBank/DDBJ databases">
        <title>Genomic of Agaribacillus aureum.</title>
        <authorList>
            <person name="Wang G."/>
        </authorList>
    </citation>
    <scope>NUCLEOTIDE SEQUENCE</scope>
    <source>
        <strain evidence="1">BMA12</strain>
    </source>
</reference>